<dbReference type="EMBL" id="VIAR01000001">
    <property type="protein sequence ID" value="TQD40503.1"/>
    <property type="molecule type" value="Genomic_DNA"/>
</dbReference>
<accession>A0A507ZVL0</accession>
<dbReference type="CDD" id="cd06223">
    <property type="entry name" value="PRTases_typeI"/>
    <property type="match status" value="1"/>
</dbReference>
<feature type="domain" description="Phosphoribosyltransferase" evidence="2">
    <location>
        <begin position="134"/>
        <end position="218"/>
    </location>
</feature>
<dbReference type="InterPro" id="IPR051910">
    <property type="entry name" value="ComF/GntX_DNA_util-trans"/>
</dbReference>
<keyword evidence="4" id="KW-1185">Reference proteome</keyword>
<name>A0A507ZVL0_9FLAO</name>
<organism evidence="3 4">
    <name type="scientific">Haloflavibacter putidus</name>
    <dbReference type="NCBI Taxonomy" id="2576776"/>
    <lineage>
        <taxon>Bacteria</taxon>
        <taxon>Pseudomonadati</taxon>
        <taxon>Bacteroidota</taxon>
        <taxon>Flavobacteriia</taxon>
        <taxon>Flavobacteriales</taxon>
        <taxon>Flavobacteriaceae</taxon>
        <taxon>Haloflavibacter</taxon>
    </lineage>
</organism>
<comment type="caution">
    <text evidence="3">The sequence shown here is derived from an EMBL/GenBank/DDBJ whole genome shotgun (WGS) entry which is preliminary data.</text>
</comment>
<evidence type="ECO:0000313" key="3">
    <source>
        <dbReference type="EMBL" id="TQD40503.1"/>
    </source>
</evidence>
<dbReference type="OrthoDB" id="9779910at2"/>
<evidence type="ECO:0000256" key="1">
    <source>
        <dbReference type="ARBA" id="ARBA00008007"/>
    </source>
</evidence>
<comment type="similarity">
    <text evidence="1">Belongs to the ComF/GntX family.</text>
</comment>
<evidence type="ECO:0000313" key="4">
    <source>
        <dbReference type="Proteomes" id="UP000317169"/>
    </source>
</evidence>
<dbReference type="InterPro" id="IPR000836">
    <property type="entry name" value="PRTase_dom"/>
</dbReference>
<evidence type="ECO:0000259" key="2">
    <source>
        <dbReference type="Pfam" id="PF00156"/>
    </source>
</evidence>
<dbReference type="Proteomes" id="UP000317169">
    <property type="component" value="Unassembled WGS sequence"/>
</dbReference>
<dbReference type="InterPro" id="IPR029057">
    <property type="entry name" value="PRTase-like"/>
</dbReference>
<dbReference type="PANTHER" id="PTHR47505">
    <property type="entry name" value="DNA UTILIZATION PROTEIN YHGH"/>
    <property type="match status" value="1"/>
</dbReference>
<dbReference type="AlphaFoldDB" id="A0A507ZVL0"/>
<protein>
    <submittedName>
        <fullName evidence="3">ComF family protein</fullName>
    </submittedName>
</protein>
<dbReference type="Gene3D" id="3.40.50.2020">
    <property type="match status" value="1"/>
</dbReference>
<dbReference type="Pfam" id="PF00156">
    <property type="entry name" value="Pribosyltran"/>
    <property type="match status" value="1"/>
</dbReference>
<dbReference type="SUPFAM" id="SSF53271">
    <property type="entry name" value="PRTase-like"/>
    <property type="match status" value="1"/>
</dbReference>
<gene>
    <name evidence="3" type="ORF">FKR84_00565</name>
</gene>
<sequence>MFRDIYNFVFTETCAGCQKILVKKEKLLCLFCKHQLPLTNFHKHNENTLKNIFSGRIPVNYATALFYFHKKGITQQILHNLKYKDTPKLSNYFGLWYAEELQQTQWIREIDVIIPVPLHAKRLRERGYNQTEGFAKELSKKLAKPCYLDVLQKTSAARTQVFKSKIARSKIDLHFFNLKNPQKIKDKHVLLVDDVITTGSTMQTCVKTLLQASSVKVSLASMAFTA</sequence>
<proteinExistence type="inferred from homology"/>
<dbReference type="PANTHER" id="PTHR47505:SF1">
    <property type="entry name" value="DNA UTILIZATION PROTEIN YHGH"/>
    <property type="match status" value="1"/>
</dbReference>
<reference evidence="3 4" key="1">
    <citation type="submission" date="2019-06" db="EMBL/GenBank/DDBJ databases">
        <title>Flavibacter putida gen. nov., sp. nov., a novel marine bacterium of the family Flavobacteriaceae isolated from coastal seawater.</title>
        <authorList>
            <person name="Feng X."/>
        </authorList>
    </citation>
    <scope>NUCLEOTIDE SEQUENCE [LARGE SCALE GENOMIC DNA]</scope>
    <source>
        <strain evidence="3 4">PLHSN227</strain>
    </source>
</reference>